<accession>A0A6J6B214</accession>
<name>A0A6J6B214_9ZZZZ</name>
<reference evidence="1" key="1">
    <citation type="submission" date="2020-05" db="EMBL/GenBank/DDBJ databases">
        <authorList>
            <person name="Chiriac C."/>
            <person name="Salcher M."/>
            <person name="Ghai R."/>
            <person name="Kavagutti S V."/>
        </authorList>
    </citation>
    <scope>NUCLEOTIDE SEQUENCE</scope>
</reference>
<dbReference type="Pfam" id="PF11290">
    <property type="entry name" value="DUF3090"/>
    <property type="match status" value="1"/>
</dbReference>
<gene>
    <name evidence="1" type="ORF">UFOPK1412_00135</name>
</gene>
<organism evidence="1">
    <name type="scientific">freshwater metagenome</name>
    <dbReference type="NCBI Taxonomy" id="449393"/>
    <lineage>
        <taxon>unclassified sequences</taxon>
        <taxon>metagenomes</taxon>
        <taxon>ecological metagenomes</taxon>
    </lineage>
</organism>
<dbReference type="NCBIfam" id="TIGR03847">
    <property type="entry name" value="conserved hypothetical protein"/>
    <property type="match status" value="1"/>
</dbReference>
<evidence type="ECO:0000313" key="1">
    <source>
        <dbReference type="EMBL" id="CAB4532608.1"/>
    </source>
</evidence>
<sequence length="173" mass="19111">MSQNFENVDRFVAGTVGQPGERQFFLQIRSGKRLITASLEKAQVQALAERIDILLKQIAKDDFSISNIKISIDDQPLEQPIENDFSIGAISIAWESEIKVVVVEFYAINDVDSTLGEDDEEPEITFALTVAQAKSFVSRSNAVVGAGRLPCPFCGIPIDPRGHLCPRANGYRR</sequence>
<dbReference type="EMBL" id="CAEZSI010000010">
    <property type="protein sequence ID" value="CAB4532608.1"/>
    <property type="molecule type" value="Genomic_DNA"/>
</dbReference>
<protein>
    <submittedName>
        <fullName evidence="1">Unannotated protein</fullName>
    </submittedName>
</protein>
<dbReference type="AlphaFoldDB" id="A0A6J6B214"/>
<dbReference type="InterPro" id="IPR021441">
    <property type="entry name" value="DUF3090"/>
</dbReference>
<proteinExistence type="predicted"/>